<accession>A0A5K3FDL2</accession>
<dbReference type="SUPFAM" id="SSF52833">
    <property type="entry name" value="Thioredoxin-like"/>
    <property type="match status" value="1"/>
</dbReference>
<name>A0A5K3FDL2_MESCO</name>
<protein>
    <submittedName>
        <fullName evidence="2">Thioredoxin domain-containing protein</fullName>
    </submittedName>
</protein>
<proteinExistence type="predicted"/>
<evidence type="ECO:0000259" key="1">
    <source>
        <dbReference type="PROSITE" id="PS51352"/>
    </source>
</evidence>
<dbReference type="CDD" id="cd02947">
    <property type="entry name" value="TRX_family"/>
    <property type="match status" value="1"/>
</dbReference>
<evidence type="ECO:0000313" key="2">
    <source>
        <dbReference type="WBParaSite" id="MCU_006592-RA"/>
    </source>
</evidence>
<dbReference type="Gene3D" id="3.40.30.10">
    <property type="entry name" value="Glutaredoxin"/>
    <property type="match status" value="1"/>
</dbReference>
<dbReference type="Pfam" id="PF00085">
    <property type="entry name" value="Thioredoxin"/>
    <property type="match status" value="1"/>
</dbReference>
<feature type="domain" description="Thioredoxin" evidence="1">
    <location>
        <begin position="28"/>
        <end position="150"/>
    </location>
</feature>
<sequence length="152" mass="17772">MKQCQYVLPGLYKSANILPYWKALVMPPKRSSRRSSFSLQNHIQYAFSKEECLSLLRSHTKQLVVFIFYAEWCPHSKELKPFLEALVKDDQNVIIVLINVDDAEDVIPFYSLYAVPSFYFFKNQAEIGTHVGGDITKLRGFIRKYKRIKETE</sequence>
<organism evidence="2">
    <name type="scientific">Mesocestoides corti</name>
    <name type="common">Flatworm</name>
    <dbReference type="NCBI Taxonomy" id="53468"/>
    <lineage>
        <taxon>Eukaryota</taxon>
        <taxon>Metazoa</taxon>
        <taxon>Spiralia</taxon>
        <taxon>Lophotrochozoa</taxon>
        <taxon>Platyhelminthes</taxon>
        <taxon>Cestoda</taxon>
        <taxon>Eucestoda</taxon>
        <taxon>Cyclophyllidea</taxon>
        <taxon>Mesocestoididae</taxon>
        <taxon>Mesocestoides</taxon>
    </lineage>
</organism>
<dbReference type="InterPro" id="IPR050620">
    <property type="entry name" value="Thioredoxin_H-type-like"/>
</dbReference>
<dbReference type="PROSITE" id="PS51352">
    <property type="entry name" value="THIOREDOXIN_2"/>
    <property type="match status" value="1"/>
</dbReference>
<dbReference type="AlphaFoldDB" id="A0A5K3FDL2"/>
<reference evidence="2" key="1">
    <citation type="submission" date="2019-11" db="UniProtKB">
        <authorList>
            <consortium name="WormBaseParasite"/>
        </authorList>
    </citation>
    <scope>IDENTIFICATION</scope>
</reference>
<dbReference type="InterPro" id="IPR013766">
    <property type="entry name" value="Thioredoxin_domain"/>
</dbReference>
<dbReference type="WBParaSite" id="MCU_006592-RA">
    <property type="protein sequence ID" value="MCU_006592-RA"/>
    <property type="gene ID" value="MCU_006592"/>
</dbReference>
<dbReference type="PANTHER" id="PTHR10438:SF468">
    <property type="entry name" value="THIOREDOXIN-1-RELATED"/>
    <property type="match status" value="1"/>
</dbReference>
<dbReference type="PANTHER" id="PTHR10438">
    <property type="entry name" value="THIOREDOXIN"/>
    <property type="match status" value="1"/>
</dbReference>
<dbReference type="InterPro" id="IPR036249">
    <property type="entry name" value="Thioredoxin-like_sf"/>
</dbReference>